<reference evidence="9 10" key="1">
    <citation type="submission" date="2020-02" db="EMBL/GenBank/DDBJ databases">
        <title>Genome analysis of Thermosulfuriphilus ammonigenes ST65T, an anaerobic thermophilic chemolithoautotrophic bacterium isolated from a deep-sea hydrothermal vent.</title>
        <authorList>
            <person name="Slobodkina G."/>
            <person name="Allioux M."/>
            <person name="Merkel A."/>
            <person name="Alain K."/>
            <person name="Jebbar M."/>
            <person name="Slobodkin A."/>
        </authorList>
    </citation>
    <scope>NUCLEOTIDE SEQUENCE [LARGE SCALE GENOMIC DNA]</scope>
    <source>
        <strain evidence="9 10">ST65</strain>
    </source>
</reference>
<dbReference type="Gene3D" id="3.40.50.170">
    <property type="entry name" value="Formyl transferase, N-terminal domain"/>
    <property type="match status" value="1"/>
</dbReference>
<dbReference type="AlphaFoldDB" id="A0A6G7PWT6"/>
<dbReference type="SUPFAM" id="SSF50486">
    <property type="entry name" value="FMT C-terminal domain-like"/>
    <property type="match status" value="1"/>
</dbReference>
<evidence type="ECO:0000313" key="9">
    <source>
        <dbReference type="EMBL" id="QIJ72016.1"/>
    </source>
</evidence>
<evidence type="ECO:0000256" key="5">
    <source>
        <dbReference type="ARBA" id="ARBA00022679"/>
    </source>
</evidence>
<name>A0A6G7PWT6_9BACT</name>
<dbReference type="InterPro" id="IPR001555">
    <property type="entry name" value="GART_AS"/>
</dbReference>
<dbReference type="InterPro" id="IPR044135">
    <property type="entry name" value="Met-tRNA-FMT_C"/>
</dbReference>
<keyword evidence="6 8" id="KW-0648">Protein biosynthesis</keyword>
<protein>
    <recommendedName>
        <fullName evidence="4 8">Methionyl-tRNA formyltransferase</fullName>
        <ecNumber evidence="3 8">2.1.2.9</ecNumber>
    </recommendedName>
</protein>
<dbReference type="Pfam" id="PF00551">
    <property type="entry name" value="Formyl_trans_N"/>
    <property type="match status" value="1"/>
</dbReference>
<proteinExistence type="inferred from homology"/>
<dbReference type="PANTHER" id="PTHR11138">
    <property type="entry name" value="METHIONYL-TRNA FORMYLTRANSFERASE"/>
    <property type="match status" value="1"/>
</dbReference>
<comment type="catalytic activity">
    <reaction evidence="7 8">
        <text>L-methionyl-tRNA(fMet) + (6R)-10-formyltetrahydrofolate = N-formyl-L-methionyl-tRNA(fMet) + (6S)-5,6,7,8-tetrahydrofolate + H(+)</text>
        <dbReference type="Rhea" id="RHEA:24380"/>
        <dbReference type="Rhea" id="RHEA-COMP:9952"/>
        <dbReference type="Rhea" id="RHEA-COMP:9953"/>
        <dbReference type="ChEBI" id="CHEBI:15378"/>
        <dbReference type="ChEBI" id="CHEBI:57453"/>
        <dbReference type="ChEBI" id="CHEBI:78530"/>
        <dbReference type="ChEBI" id="CHEBI:78844"/>
        <dbReference type="ChEBI" id="CHEBI:195366"/>
        <dbReference type="EC" id="2.1.2.9"/>
    </reaction>
</comment>
<evidence type="ECO:0000256" key="8">
    <source>
        <dbReference type="HAMAP-Rule" id="MF_00182"/>
    </source>
</evidence>
<dbReference type="InterPro" id="IPR011034">
    <property type="entry name" value="Formyl_transferase-like_C_sf"/>
</dbReference>
<dbReference type="EC" id="2.1.2.9" evidence="3 8"/>
<dbReference type="Proteomes" id="UP000502179">
    <property type="component" value="Chromosome"/>
</dbReference>
<dbReference type="EMBL" id="CP048877">
    <property type="protein sequence ID" value="QIJ72016.1"/>
    <property type="molecule type" value="Genomic_DNA"/>
</dbReference>
<evidence type="ECO:0000256" key="3">
    <source>
        <dbReference type="ARBA" id="ARBA00012261"/>
    </source>
</evidence>
<keyword evidence="5 8" id="KW-0808">Transferase</keyword>
<evidence type="ECO:0000256" key="1">
    <source>
        <dbReference type="ARBA" id="ARBA00002606"/>
    </source>
</evidence>
<dbReference type="NCBIfam" id="TIGR00460">
    <property type="entry name" value="fmt"/>
    <property type="match status" value="1"/>
</dbReference>
<dbReference type="InterPro" id="IPR005793">
    <property type="entry name" value="Formyl_trans_C"/>
</dbReference>
<gene>
    <name evidence="8" type="primary">fmt</name>
    <name evidence="9" type="ORF">G4V39_06940</name>
</gene>
<keyword evidence="10" id="KW-1185">Reference proteome</keyword>
<dbReference type="CDD" id="cd08704">
    <property type="entry name" value="Met_tRNA_FMT_C"/>
    <property type="match status" value="1"/>
</dbReference>
<evidence type="ECO:0000256" key="7">
    <source>
        <dbReference type="ARBA" id="ARBA00048558"/>
    </source>
</evidence>
<dbReference type="KEGG" id="tav:G4V39_06940"/>
<dbReference type="InterPro" id="IPR041711">
    <property type="entry name" value="Met-tRNA-FMT_N"/>
</dbReference>
<dbReference type="GO" id="GO:0005829">
    <property type="term" value="C:cytosol"/>
    <property type="evidence" value="ECO:0007669"/>
    <property type="project" value="TreeGrafter"/>
</dbReference>
<dbReference type="GO" id="GO:0004479">
    <property type="term" value="F:methionyl-tRNA formyltransferase activity"/>
    <property type="evidence" value="ECO:0007669"/>
    <property type="project" value="UniProtKB-UniRule"/>
</dbReference>
<feature type="binding site" evidence="8">
    <location>
        <begin position="112"/>
        <end position="115"/>
    </location>
    <ligand>
        <name>(6S)-5,6,7,8-tetrahydrofolate</name>
        <dbReference type="ChEBI" id="CHEBI:57453"/>
    </ligand>
</feature>
<dbReference type="PROSITE" id="PS00373">
    <property type="entry name" value="GART"/>
    <property type="match status" value="1"/>
</dbReference>
<dbReference type="HAMAP" id="MF_00182">
    <property type="entry name" value="Formyl_trans"/>
    <property type="match status" value="1"/>
</dbReference>
<dbReference type="InterPro" id="IPR036477">
    <property type="entry name" value="Formyl_transf_N_sf"/>
</dbReference>
<dbReference type="Pfam" id="PF02911">
    <property type="entry name" value="Formyl_trans_C"/>
    <property type="match status" value="1"/>
</dbReference>
<evidence type="ECO:0000256" key="6">
    <source>
        <dbReference type="ARBA" id="ARBA00022917"/>
    </source>
</evidence>
<evidence type="ECO:0000256" key="2">
    <source>
        <dbReference type="ARBA" id="ARBA00010699"/>
    </source>
</evidence>
<dbReference type="PANTHER" id="PTHR11138:SF5">
    <property type="entry name" value="METHIONYL-TRNA FORMYLTRANSFERASE, MITOCHONDRIAL"/>
    <property type="match status" value="1"/>
</dbReference>
<dbReference type="InterPro" id="IPR002376">
    <property type="entry name" value="Formyl_transf_N"/>
</dbReference>
<accession>A0A6G7PWT6</accession>
<dbReference type="Gene3D" id="3.10.25.10">
    <property type="entry name" value="Formyl transferase, C-terminal domain"/>
    <property type="match status" value="1"/>
</dbReference>
<dbReference type="CDD" id="cd08646">
    <property type="entry name" value="FMT_core_Met-tRNA-FMT_N"/>
    <property type="match status" value="1"/>
</dbReference>
<organism evidence="9 10">
    <name type="scientific">Thermosulfuriphilus ammonigenes</name>
    <dbReference type="NCBI Taxonomy" id="1936021"/>
    <lineage>
        <taxon>Bacteria</taxon>
        <taxon>Pseudomonadati</taxon>
        <taxon>Thermodesulfobacteriota</taxon>
        <taxon>Thermodesulfobacteria</taxon>
        <taxon>Thermodesulfobacteriales</taxon>
        <taxon>Thermodesulfobacteriaceae</taxon>
        <taxon>Thermosulfuriphilus</taxon>
    </lineage>
</organism>
<dbReference type="InterPro" id="IPR037022">
    <property type="entry name" value="Formyl_trans_C_sf"/>
</dbReference>
<dbReference type="RefSeq" id="WP_166032233.1">
    <property type="nucleotide sequence ID" value="NZ_CP048877.1"/>
</dbReference>
<dbReference type="InterPro" id="IPR005794">
    <property type="entry name" value="Fmt"/>
</dbReference>
<sequence length="312" mass="34018">MKSWSLIFMGTPEFAVPILKALIAGPDEVVAVVCQPDRPRGRGRKPSPPPVKIVAQEAGITVYQPEKIRDPAFISQLKAVSPEAIVVAAYGKILPPEILKLPPRGCINVHASLLPKFRGAAPINWAIISGEEKTGVTIMQMDEGMDTGPIILAREIPIEPEETAGSLAKRLSDLGAELILEAIEGLKEGRLHPRPQPKTGVSYAPPLKKEDGLADFSRPAEELDRLIRGFDPWPTVYTFLQGRRLKLFRPRVIEAPSQAPPGTIVAVSEEGITIATGRGLLLIKEVQLEGRKRLPVAEFTRGYHLKPGMRLG</sequence>
<comment type="function">
    <text evidence="1 8">Attaches a formyl group to the free amino group of methionyl-tRNA(fMet). The formyl group appears to play a dual role in the initiator identity of N-formylmethionyl-tRNA by promoting its recognition by IF2 and preventing the misappropriation of this tRNA by the elongation apparatus.</text>
</comment>
<comment type="similarity">
    <text evidence="2 8">Belongs to the Fmt family.</text>
</comment>
<evidence type="ECO:0000256" key="4">
    <source>
        <dbReference type="ARBA" id="ARBA00016014"/>
    </source>
</evidence>
<evidence type="ECO:0000313" key="10">
    <source>
        <dbReference type="Proteomes" id="UP000502179"/>
    </source>
</evidence>
<dbReference type="SUPFAM" id="SSF53328">
    <property type="entry name" value="Formyltransferase"/>
    <property type="match status" value="1"/>
</dbReference>